<gene>
    <name evidence="1" type="ORF">AUC44_12660</name>
</gene>
<protein>
    <submittedName>
        <fullName evidence="1">Uncharacterized protein</fullName>
    </submittedName>
</protein>
<sequence>MSSPLVSAMIARARRRSLLLILLFIVFMAGVGVGLKILEVKTVMESALNGVIALALAVRAVRL</sequence>
<dbReference type="EMBL" id="CP013910">
    <property type="protein sequence ID" value="ALW89646.1"/>
    <property type="molecule type" value="Genomic_DNA"/>
</dbReference>
<accession>A0ABM5X7K9</accession>
<keyword evidence="2" id="KW-1185">Reference proteome</keyword>
<name>A0ABM5X7K9_9DEIO</name>
<evidence type="ECO:0000313" key="2">
    <source>
        <dbReference type="Proteomes" id="UP000060071"/>
    </source>
</evidence>
<organism evidence="1 2">
    <name type="scientific">Deinococcus actinosclerus</name>
    <dbReference type="NCBI Taxonomy" id="1768108"/>
    <lineage>
        <taxon>Bacteria</taxon>
        <taxon>Thermotogati</taxon>
        <taxon>Deinococcota</taxon>
        <taxon>Deinococci</taxon>
        <taxon>Deinococcales</taxon>
        <taxon>Deinococcaceae</taxon>
        <taxon>Deinococcus</taxon>
    </lineage>
</organism>
<proteinExistence type="predicted"/>
<dbReference type="Proteomes" id="UP000060071">
    <property type="component" value="Chromosome"/>
</dbReference>
<dbReference type="RefSeq" id="WP_062159080.1">
    <property type="nucleotide sequence ID" value="NZ_CP013910.1"/>
</dbReference>
<reference evidence="1 2" key="1">
    <citation type="submission" date="2015-12" db="EMBL/GenBank/DDBJ databases">
        <authorList>
            <person name="Kim M.K."/>
            <person name="Srinivasan S."/>
            <person name="Lee J.-J."/>
            <person name="Kim K."/>
        </authorList>
    </citation>
    <scope>NUCLEOTIDE SEQUENCE [LARGE SCALE GENOMIC DNA]</scope>
    <source>
        <strain evidence="1 2">BM2</strain>
    </source>
</reference>
<evidence type="ECO:0000313" key="1">
    <source>
        <dbReference type="EMBL" id="ALW89646.1"/>
    </source>
</evidence>